<feature type="signal peptide" evidence="5">
    <location>
        <begin position="1"/>
        <end position="19"/>
    </location>
</feature>
<protein>
    <submittedName>
        <fullName evidence="7">Oligopeptide transport system substrate-binding protein</fullName>
    </submittedName>
</protein>
<dbReference type="Gene3D" id="3.90.76.10">
    <property type="entry name" value="Dipeptide-binding Protein, Domain 1"/>
    <property type="match status" value="1"/>
</dbReference>
<evidence type="ECO:0000259" key="6">
    <source>
        <dbReference type="Pfam" id="PF00496"/>
    </source>
</evidence>
<gene>
    <name evidence="7" type="ORF">SAMN05216431_101205</name>
</gene>
<dbReference type="PROSITE" id="PS51257">
    <property type="entry name" value="PROKAR_LIPOPROTEIN"/>
    <property type="match status" value="1"/>
</dbReference>
<evidence type="ECO:0000313" key="7">
    <source>
        <dbReference type="EMBL" id="SEM35526.1"/>
    </source>
</evidence>
<dbReference type="PANTHER" id="PTHR30290">
    <property type="entry name" value="PERIPLASMIC BINDING COMPONENT OF ABC TRANSPORTER"/>
    <property type="match status" value="1"/>
</dbReference>
<evidence type="ECO:0000256" key="3">
    <source>
        <dbReference type="ARBA" id="ARBA00022448"/>
    </source>
</evidence>
<dbReference type="PIRSF" id="PIRSF002741">
    <property type="entry name" value="MppA"/>
    <property type="match status" value="1"/>
</dbReference>
<dbReference type="PROSITE" id="PS01040">
    <property type="entry name" value="SBP_BACTERIAL_5"/>
    <property type="match status" value="1"/>
</dbReference>
<dbReference type="Gene3D" id="3.10.105.10">
    <property type="entry name" value="Dipeptide-binding Protein, Domain 3"/>
    <property type="match status" value="1"/>
</dbReference>
<feature type="chain" id="PRO_5046249119" evidence="5">
    <location>
        <begin position="20"/>
        <end position="546"/>
    </location>
</feature>
<dbReference type="EMBL" id="FOCC01000001">
    <property type="protein sequence ID" value="SEM35526.1"/>
    <property type="molecule type" value="Genomic_DNA"/>
</dbReference>
<dbReference type="Gene3D" id="3.40.190.10">
    <property type="entry name" value="Periplasmic binding protein-like II"/>
    <property type="match status" value="1"/>
</dbReference>
<proteinExistence type="inferred from homology"/>
<dbReference type="InterPro" id="IPR023765">
    <property type="entry name" value="SBP_5_CS"/>
</dbReference>
<dbReference type="InterPro" id="IPR000914">
    <property type="entry name" value="SBP_5_dom"/>
</dbReference>
<evidence type="ECO:0000256" key="1">
    <source>
        <dbReference type="ARBA" id="ARBA00004193"/>
    </source>
</evidence>
<dbReference type="SUPFAM" id="SSF53850">
    <property type="entry name" value="Periplasmic binding protein-like II"/>
    <property type="match status" value="1"/>
</dbReference>
<evidence type="ECO:0000256" key="5">
    <source>
        <dbReference type="SAM" id="SignalP"/>
    </source>
</evidence>
<reference evidence="7 8" key="1">
    <citation type="submission" date="2016-10" db="EMBL/GenBank/DDBJ databases">
        <authorList>
            <person name="Varghese N."/>
            <person name="Submissions S."/>
        </authorList>
    </citation>
    <scope>NUCLEOTIDE SEQUENCE [LARGE SCALE GENOMIC DNA]</scope>
    <source>
        <strain evidence="7 8">WC1T17</strain>
    </source>
</reference>
<dbReference type="Pfam" id="PF00496">
    <property type="entry name" value="SBP_bac_5"/>
    <property type="match status" value="1"/>
</dbReference>
<evidence type="ECO:0000256" key="4">
    <source>
        <dbReference type="ARBA" id="ARBA00022729"/>
    </source>
</evidence>
<evidence type="ECO:0000313" key="8">
    <source>
        <dbReference type="Proteomes" id="UP000182089"/>
    </source>
</evidence>
<feature type="domain" description="Solute-binding protein family 5" evidence="6">
    <location>
        <begin position="81"/>
        <end position="463"/>
    </location>
</feature>
<organism evidence="7 8">
    <name type="scientific">Ligilactobacillus ruminis</name>
    <dbReference type="NCBI Taxonomy" id="1623"/>
    <lineage>
        <taxon>Bacteria</taxon>
        <taxon>Bacillati</taxon>
        <taxon>Bacillota</taxon>
        <taxon>Bacilli</taxon>
        <taxon>Lactobacillales</taxon>
        <taxon>Lactobacillaceae</taxon>
        <taxon>Ligilactobacillus</taxon>
    </lineage>
</organism>
<keyword evidence="4 5" id="KW-0732">Signal</keyword>
<comment type="caution">
    <text evidence="7">The sequence shown here is derived from an EMBL/GenBank/DDBJ whole genome shotgun (WGS) entry which is preliminary data.</text>
</comment>
<sequence>MDVKKTVAAGMAVASVALALTACGKSSSSSSNGKLADKQVLNWNEASELSTIDPSLIQDTIGGDMLNNTMEGLYRLGKNSKVEPGIATKTKVSSDKMTYTFTLRKNAKWSNGDQVTAKDFVYGWRRTVNPKTAASYAYLFSGIKNADDIIAGKKDASTLGVKAVGKYKLVVTLDKKLPYFKLLMGFVVFAPQNQKAVEKYGSKYGTASKYMVYDGPFTMTGWTGTNLKWSLKKNKNYWDKKNVKLTAINFSVNKSTTTSYNLYQSKKLDETILSTEQAKQLSSNSDYSVLKQARTTYLEYNQTQKAFQNKKIRQAISYAIDRKQLANKILGSGTLPCLGPVSKGLVSRNGVDFADAAKTSTGVQYNKKKAQQLLKEGLKEIGQSSLSFSILGDDTDNSKKITAFLQSQIEANLPGTKVEVQNVPFKNRIAKSEEGSFDVVVSSWGADFSDPISFLDLYTSDNSYNMGKWKNTEYDKLIAKSKTTDAGNASARWDDMVKAAKLINEEQGIAPLFQLNQPQLVRTSVKGLIQNTAGSVNNWKNVYIAK</sequence>
<keyword evidence="3" id="KW-0813">Transport</keyword>
<dbReference type="CDD" id="cd08504">
    <property type="entry name" value="PBP2_OppA"/>
    <property type="match status" value="1"/>
</dbReference>
<comment type="similarity">
    <text evidence="2">Belongs to the bacterial solute-binding protein 5 family.</text>
</comment>
<accession>A0ABY1A9B6</accession>
<comment type="subcellular location">
    <subcellularLocation>
        <location evidence="1">Cell membrane</location>
        <topology evidence="1">Lipid-anchor</topology>
    </subcellularLocation>
</comment>
<dbReference type="InterPro" id="IPR030678">
    <property type="entry name" value="Peptide/Ni-bd"/>
</dbReference>
<dbReference type="PANTHER" id="PTHR30290:SF10">
    <property type="entry name" value="PERIPLASMIC OLIGOPEPTIDE-BINDING PROTEIN-RELATED"/>
    <property type="match status" value="1"/>
</dbReference>
<dbReference type="Proteomes" id="UP000182089">
    <property type="component" value="Unassembled WGS sequence"/>
</dbReference>
<name>A0ABY1A9B6_9LACO</name>
<evidence type="ECO:0000256" key="2">
    <source>
        <dbReference type="ARBA" id="ARBA00005695"/>
    </source>
</evidence>
<dbReference type="InterPro" id="IPR039424">
    <property type="entry name" value="SBP_5"/>
</dbReference>